<evidence type="ECO:0000256" key="7">
    <source>
        <dbReference type="ARBA" id="ARBA00022970"/>
    </source>
</evidence>
<name>A0A437QQF1_9PROT</name>
<dbReference type="InterPro" id="IPR000515">
    <property type="entry name" value="MetI-like"/>
</dbReference>
<dbReference type="NCBIfam" id="TIGR01726">
    <property type="entry name" value="HEQRo_perm_3TM"/>
    <property type="match status" value="1"/>
</dbReference>
<feature type="transmembrane region" description="Helical" evidence="10">
    <location>
        <begin position="74"/>
        <end position="92"/>
    </location>
</feature>
<evidence type="ECO:0000256" key="6">
    <source>
        <dbReference type="ARBA" id="ARBA00022692"/>
    </source>
</evidence>
<evidence type="ECO:0000256" key="1">
    <source>
        <dbReference type="ARBA" id="ARBA00003159"/>
    </source>
</evidence>
<dbReference type="Pfam" id="PF00528">
    <property type="entry name" value="BPD_transp_1"/>
    <property type="match status" value="1"/>
</dbReference>
<dbReference type="SUPFAM" id="SSF161098">
    <property type="entry name" value="MetI-like"/>
    <property type="match status" value="1"/>
</dbReference>
<dbReference type="GO" id="GO:0006865">
    <property type="term" value="P:amino acid transport"/>
    <property type="evidence" value="ECO:0007669"/>
    <property type="project" value="UniProtKB-KW"/>
</dbReference>
<comment type="caution">
    <text evidence="12">The sequence shown here is derived from an EMBL/GenBank/DDBJ whole genome shotgun (WGS) entry which is preliminary data.</text>
</comment>
<keyword evidence="4 10" id="KW-0813">Transport</keyword>
<comment type="similarity">
    <text evidence="3">Belongs to the binding-protein-dependent transport system permease family. HisMQ subfamily.</text>
</comment>
<comment type="subcellular location">
    <subcellularLocation>
        <location evidence="2">Cell inner membrane</location>
        <topology evidence="2">Multi-pass membrane protein</topology>
    </subcellularLocation>
    <subcellularLocation>
        <location evidence="10">Cell membrane</location>
        <topology evidence="10">Multi-pass membrane protein</topology>
    </subcellularLocation>
</comment>
<accession>A0A437QQF1</accession>
<evidence type="ECO:0000256" key="10">
    <source>
        <dbReference type="RuleBase" id="RU363032"/>
    </source>
</evidence>
<feature type="transmembrane region" description="Helical" evidence="10">
    <location>
        <begin position="263"/>
        <end position="287"/>
    </location>
</feature>
<dbReference type="InterPro" id="IPR010065">
    <property type="entry name" value="AA_ABC_transptr_permease_3TM"/>
</dbReference>
<keyword evidence="8 10" id="KW-1133">Transmembrane helix</keyword>
<dbReference type="InterPro" id="IPR035906">
    <property type="entry name" value="MetI-like_sf"/>
</dbReference>
<evidence type="ECO:0000256" key="9">
    <source>
        <dbReference type="ARBA" id="ARBA00023136"/>
    </source>
</evidence>
<dbReference type="Gene3D" id="1.10.3720.10">
    <property type="entry name" value="MetI-like"/>
    <property type="match status" value="1"/>
</dbReference>
<evidence type="ECO:0000256" key="8">
    <source>
        <dbReference type="ARBA" id="ARBA00022989"/>
    </source>
</evidence>
<evidence type="ECO:0000256" key="2">
    <source>
        <dbReference type="ARBA" id="ARBA00004429"/>
    </source>
</evidence>
<evidence type="ECO:0000256" key="4">
    <source>
        <dbReference type="ARBA" id="ARBA00022448"/>
    </source>
</evidence>
<dbReference type="PANTHER" id="PTHR30614:SF20">
    <property type="entry name" value="GLUTAMINE TRANSPORT SYSTEM PERMEASE PROTEIN GLNP"/>
    <property type="match status" value="1"/>
</dbReference>
<dbReference type="Proteomes" id="UP000287447">
    <property type="component" value="Unassembled WGS sequence"/>
</dbReference>
<dbReference type="AlphaFoldDB" id="A0A437QQF1"/>
<evidence type="ECO:0000313" key="12">
    <source>
        <dbReference type="EMBL" id="RVU36735.1"/>
    </source>
</evidence>
<keyword evidence="5" id="KW-1003">Cell membrane</keyword>
<proteinExistence type="inferred from homology"/>
<dbReference type="GO" id="GO:0022857">
    <property type="term" value="F:transmembrane transporter activity"/>
    <property type="evidence" value="ECO:0007669"/>
    <property type="project" value="InterPro"/>
</dbReference>
<dbReference type="PANTHER" id="PTHR30614">
    <property type="entry name" value="MEMBRANE COMPONENT OF AMINO ACID ABC TRANSPORTER"/>
    <property type="match status" value="1"/>
</dbReference>
<evidence type="ECO:0000256" key="5">
    <source>
        <dbReference type="ARBA" id="ARBA00022475"/>
    </source>
</evidence>
<dbReference type="PROSITE" id="PS50928">
    <property type="entry name" value="ABC_TM1"/>
    <property type="match status" value="1"/>
</dbReference>
<protein>
    <submittedName>
        <fullName evidence="12">Amino acid ABC transporter permease</fullName>
    </submittedName>
</protein>
<keyword evidence="13" id="KW-1185">Reference proteome</keyword>
<dbReference type="EMBL" id="SADE01000002">
    <property type="protein sequence ID" value="RVU36735.1"/>
    <property type="molecule type" value="Genomic_DNA"/>
</dbReference>
<keyword evidence="7" id="KW-0029">Amino-acid transport</keyword>
<dbReference type="OrthoDB" id="7341446at2"/>
<dbReference type="CDD" id="cd06261">
    <property type="entry name" value="TM_PBP2"/>
    <property type="match status" value="1"/>
</dbReference>
<sequence length="296" mass="32949">MVRGSKKPRFGILDVIVLAAAIAAVAYVTYRVDSVLVYTWDWSAIPGYLFRYDEDLGHWVPNLLIKGLITTIRISIWALIVASIMGTILGVMRTSQRLLPRLIGWAYVEFIRNIPPVPFLFLFYFFISSQIIPLLNIGSALDQASPATLGVVEFLFGPANLIENFLSGLISLSMMSAAYIAEIVRAGILAVPKGQYEAGSSIGLSKLAIMRYIVLPQAIQRVVPPIAGQFITLIKDSSLVALISIQELSFLAMEIAISEQRFFEVWLFTGLMYFTICYACALAFGRLEKRMGRHLR</sequence>
<feature type="domain" description="ABC transmembrane type-1" evidence="11">
    <location>
        <begin position="68"/>
        <end position="284"/>
    </location>
</feature>
<evidence type="ECO:0000256" key="3">
    <source>
        <dbReference type="ARBA" id="ARBA00010072"/>
    </source>
</evidence>
<dbReference type="InterPro" id="IPR043429">
    <property type="entry name" value="ArtM/GltK/GlnP/TcyL/YhdX-like"/>
</dbReference>
<keyword evidence="6 10" id="KW-0812">Transmembrane</keyword>
<organism evidence="12 13">
    <name type="scientific">Hwanghaeella grinnelliae</name>
    <dbReference type="NCBI Taxonomy" id="2500179"/>
    <lineage>
        <taxon>Bacteria</taxon>
        <taxon>Pseudomonadati</taxon>
        <taxon>Pseudomonadota</taxon>
        <taxon>Alphaproteobacteria</taxon>
        <taxon>Rhodospirillales</taxon>
        <taxon>Rhodospirillaceae</taxon>
        <taxon>Hwanghaeella</taxon>
    </lineage>
</organism>
<gene>
    <name evidence="12" type="ORF">EOI86_16345</name>
</gene>
<comment type="function">
    <text evidence="1">Part of the binding-protein-dependent transport system for glutamine; probably responsible for the translocation of the substrate across the membrane.</text>
</comment>
<feature type="transmembrane region" description="Helical" evidence="10">
    <location>
        <begin position="12"/>
        <end position="30"/>
    </location>
</feature>
<evidence type="ECO:0000313" key="13">
    <source>
        <dbReference type="Proteomes" id="UP000287447"/>
    </source>
</evidence>
<evidence type="ECO:0000259" key="11">
    <source>
        <dbReference type="PROSITE" id="PS50928"/>
    </source>
</evidence>
<reference evidence="13" key="1">
    <citation type="submission" date="2019-01" db="EMBL/GenBank/DDBJ databases">
        <title>Gri0909 isolated from a small marine red alga.</title>
        <authorList>
            <person name="Kim J."/>
            <person name="Jeong S.E."/>
            <person name="Jeon C.O."/>
        </authorList>
    </citation>
    <scope>NUCLEOTIDE SEQUENCE [LARGE SCALE GENOMIC DNA]</scope>
    <source>
        <strain evidence="13">Gri0909</strain>
    </source>
</reference>
<dbReference type="RefSeq" id="WP_127766211.1">
    <property type="nucleotide sequence ID" value="NZ_SADE01000002.1"/>
</dbReference>
<keyword evidence="9 10" id="KW-0472">Membrane</keyword>
<dbReference type="GO" id="GO:0043190">
    <property type="term" value="C:ATP-binding cassette (ABC) transporter complex"/>
    <property type="evidence" value="ECO:0007669"/>
    <property type="project" value="InterPro"/>
</dbReference>